<evidence type="ECO:0000313" key="2">
    <source>
        <dbReference type="Proteomes" id="UP000549616"/>
    </source>
</evidence>
<accession>A0A853AXJ7</accession>
<dbReference type="RefSeq" id="WP_179771755.1">
    <property type="nucleotide sequence ID" value="NZ_JACCFK010000001.1"/>
</dbReference>
<dbReference type="EMBL" id="JACCFK010000001">
    <property type="protein sequence ID" value="NYI87344.1"/>
    <property type="molecule type" value="Genomic_DNA"/>
</dbReference>
<keyword evidence="2" id="KW-1185">Reference proteome</keyword>
<dbReference type="Proteomes" id="UP000549616">
    <property type="component" value="Unassembled WGS sequence"/>
</dbReference>
<dbReference type="AlphaFoldDB" id="A0A853AXJ7"/>
<comment type="caution">
    <text evidence="1">The sequence shown here is derived from an EMBL/GenBank/DDBJ whole genome shotgun (WGS) entry which is preliminary data.</text>
</comment>
<sequence length="79" mass="8434">MNISTTVTNPGTALPFARSAMARANGWGAVLVGTELPILARLRDRVQGTGVSAVKPAYFPAVKQQTRLHVPQAPPELRL</sequence>
<evidence type="ECO:0000313" key="1">
    <source>
        <dbReference type="EMBL" id="NYI87344.1"/>
    </source>
</evidence>
<protein>
    <submittedName>
        <fullName evidence="1">Uncharacterized protein</fullName>
    </submittedName>
</protein>
<gene>
    <name evidence="1" type="ORF">HNR02_000667</name>
</gene>
<reference evidence="1 2" key="1">
    <citation type="submission" date="2020-07" db="EMBL/GenBank/DDBJ databases">
        <title>Sequencing the genomes of 1000 actinobacteria strains.</title>
        <authorList>
            <person name="Klenk H.-P."/>
        </authorList>
    </citation>
    <scope>NUCLEOTIDE SEQUENCE [LARGE SCALE GENOMIC DNA]</scope>
    <source>
        <strain evidence="1 2">DSM 104006</strain>
    </source>
</reference>
<organism evidence="1 2">
    <name type="scientific">Amycolatopsis endophytica</name>
    <dbReference type="NCBI Taxonomy" id="860233"/>
    <lineage>
        <taxon>Bacteria</taxon>
        <taxon>Bacillati</taxon>
        <taxon>Actinomycetota</taxon>
        <taxon>Actinomycetes</taxon>
        <taxon>Pseudonocardiales</taxon>
        <taxon>Pseudonocardiaceae</taxon>
        <taxon>Amycolatopsis</taxon>
    </lineage>
</organism>
<proteinExistence type="predicted"/>
<name>A0A853AXJ7_9PSEU</name>